<comment type="caution">
    <text evidence="1">The sequence shown here is derived from an EMBL/GenBank/DDBJ whole genome shotgun (WGS) entry which is preliminary data.</text>
</comment>
<accession>A0A9P4PVW3</accession>
<evidence type="ECO:0000313" key="2">
    <source>
        <dbReference type="Proteomes" id="UP000799764"/>
    </source>
</evidence>
<keyword evidence="2" id="KW-1185">Reference proteome</keyword>
<organism evidence="1 2">
    <name type="scientific">Karstenula rhodostoma CBS 690.94</name>
    <dbReference type="NCBI Taxonomy" id="1392251"/>
    <lineage>
        <taxon>Eukaryota</taxon>
        <taxon>Fungi</taxon>
        <taxon>Dikarya</taxon>
        <taxon>Ascomycota</taxon>
        <taxon>Pezizomycotina</taxon>
        <taxon>Dothideomycetes</taxon>
        <taxon>Pleosporomycetidae</taxon>
        <taxon>Pleosporales</taxon>
        <taxon>Massarineae</taxon>
        <taxon>Didymosphaeriaceae</taxon>
        <taxon>Karstenula</taxon>
    </lineage>
</organism>
<name>A0A9P4PVW3_9PLEO</name>
<dbReference type="Proteomes" id="UP000799764">
    <property type="component" value="Unassembled WGS sequence"/>
</dbReference>
<gene>
    <name evidence="1" type="ORF">P171DRAFT_478240</name>
</gene>
<dbReference type="OrthoDB" id="3946768at2759"/>
<sequence length="236" mass="25510">MPLLSESSLSSDPSFFALSLAGYDILNELVHRISEPGPDGTIIVPIKKGIDEPMVPQVIGLEPYNNNSAYVVKIEPAMAADHLDSPDTMVDDAATASCDQESNMPDDSLVKLSTTEYGGLIFSDSKANILCANFYIKATSLKIEATVRVLPKQMLAKERFFVRVAFTTTHSSENSLLYNMRMTSAGSGSSNRATHSPNLKEVTAPGLVTVSPKFLYGLGWTYDTTMAVDIQAGTVF</sequence>
<proteinExistence type="predicted"/>
<evidence type="ECO:0000313" key="1">
    <source>
        <dbReference type="EMBL" id="KAF2451187.1"/>
    </source>
</evidence>
<protein>
    <submittedName>
        <fullName evidence="1">Uncharacterized protein</fullName>
    </submittedName>
</protein>
<reference evidence="1" key="1">
    <citation type="journal article" date="2020" name="Stud. Mycol.">
        <title>101 Dothideomycetes genomes: a test case for predicting lifestyles and emergence of pathogens.</title>
        <authorList>
            <person name="Haridas S."/>
            <person name="Albert R."/>
            <person name="Binder M."/>
            <person name="Bloem J."/>
            <person name="Labutti K."/>
            <person name="Salamov A."/>
            <person name="Andreopoulos B."/>
            <person name="Baker S."/>
            <person name="Barry K."/>
            <person name="Bills G."/>
            <person name="Bluhm B."/>
            <person name="Cannon C."/>
            <person name="Castanera R."/>
            <person name="Culley D."/>
            <person name="Daum C."/>
            <person name="Ezra D."/>
            <person name="Gonzalez J."/>
            <person name="Henrissat B."/>
            <person name="Kuo A."/>
            <person name="Liang C."/>
            <person name="Lipzen A."/>
            <person name="Lutzoni F."/>
            <person name="Magnuson J."/>
            <person name="Mondo S."/>
            <person name="Nolan M."/>
            <person name="Ohm R."/>
            <person name="Pangilinan J."/>
            <person name="Park H.-J."/>
            <person name="Ramirez L."/>
            <person name="Alfaro M."/>
            <person name="Sun H."/>
            <person name="Tritt A."/>
            <person name="Yoshinaga Y."/>
            <person name="Zwiers L.-H."/>
            <person name="Turgeon B."/>
            <person name="Goodwin S."/>
            <person name="Spatafora J."/>
            <person name="Crous P."/>
            <person name="Grigoriev I."/>
        </authorList>
    </citation>
    <scope>NUCLEOTIDE SEQUENCE</scope>
    <source>
        <strain evidence="1">CBS 690.94</strain>
    </source>
</reference>
<dbReference type="EMBL" id="MU001492">
    <property type="protein sequence ID" value="KAF2451187.1"/>
    <property type="molecule type" value="Genomic_DNA"/>
</dbReference>
<dbReference type="AlphaFoldDB" id="A0A9P4PVW3"/>